<proteinExistence type="predicted"/>
<dbReference type="InterPro" id="IPR011010">
    <property type="entry name" value="DNA_brk_join_enz"/>
</dbReference>
<reference evidence="1" key="1">
    <citation type="submission" date="2024-05" db="EMBL/GenBank/DDBJ databases">
        <title>30 novel species of actinomycetes from the DSMZ collection.</title>
        <authorList>
            <person name="Nouioui I."/>
        </authorList>
    </citation>
    <scope>NUCLEOTIDE SEQUENCE</scope>
    <source>
        <strain evidence="1">DSM 40712</strain>
    </source>
</reference>
<gene>
    <name evidence="1" type="ORF">RM812_40360</name>
</gene>
<accession>A0ABU3B4X1</accession>
<dbReference type="EMBL" id="JAVRFH010000126">
    <property type="protein sequence ID" value="MDT0616348.1"/>
    <property type="molecule type" value="Genomic_DNA"/>
</dbReference>
<dbReference type="SUPFAM" id="SSF56349">
    <property type="entry name" value="DNA breaking-rejoining enzymes"/>
    <property type="match status" value="1"/>
</dbReference>
<name>A0ABU3B4X1_9ACTN</name>
<organism evidence="1 2">
    <name type="scientific">Streptomyces lancefieldiae</name>
    <dbReference type="NCBI Taxonomy" id="3075520"/>
    <lineage>
        <taxon>Bacteria</taxon>
        <taxon>Bacillati</taxon>
        <taxon>Actinomycetota</taxon>
        <taxon>Actinomycetes</taxon>
        <taxon>Kitasatosporales</taxon>
        <taxon>Streptomycetaceae</taxon>
        <taxon>Streptomyces</taxon>
    </lineage>
</organism>
<keyword evidence="2" id="KW-1185">Reference proteome</keyword>
<sequence>MGQLRLRRAGRMDHVIYLDAFTLRLVTAWELQRHRRWPDSSNPHFFVTRNTAVDDSGPPISAGVVQLLFQRVGLPAGRLRVDRIVDEARHSADPVRLMELFGLSNLSATRYVLSAHPDKKKGPIAP</sequence>
<protein>
    <submittedName>
        <fullName evidence="1">Uncharacterized protein</fullName>
    </submittedName>
</protein>
<comment type="caution">
    <text evidence="1">The sequence shown here is derived from an EMBL/GenBank/DDBJ whole genome shotgun (WGS) entry which is preliminary data.</text>
</comment>
<dbReference type="Proteomes" id="UP001180724">
    <property type="component" value="Unassembled WGS sequence"/>
</dbReference>
<evidence type="ECO:0000313" key="1">
    <source>
        <dbReference type="EMBL" id="MDT0616348.1"/>
    </source>
</evidence>
<evidence type="ECO:0000313" key="2">
    <source>
        <dbReference type="Proteomes" id="UP001180724"/>
    </source>
</evidence>
<dbReference type="RefSeq" id="WP_311585712.1">
    <property type="nucleotide sequence ID" value="NZ_JAVRFH010000126.1"/>
</dbReference>